<keyword evidence="2" id="KW-1185">Reference proteome</keyword>
<proteinExistence type="predicted"/>
<name>A0ABQ9GMV9_9NEOP</name>
<gene>
    <name evidence="1" type="ORF">PR048_027008</name>
</gene>
<comment type="caution">
    <text evidence="1">The sequence shown here is derived from an EMBL/GenBank/DDBJ whole genome shotgun (WGS) entry which is preliminary data.</text>
</comment>
<organism evidence="1 2">
    <name type="scientific">Dryococelus australis</name>
    <dbReference type="NCBI Taxonomy" id="614101"/>
    <lineage>
        <taxon>Eukaryota</taxon>
        <taxon>Metazoa</taxon>
        <taxon>Ecdysozoa</taxon>
        <taxon>Arthropoda</taxon>
        <taxon>Hexapoda</taxon>
        <taxon>Insecta</taxon>
        <taxon>Pterygota</taxon>
        <taxon>Neoptera</taxon>
        <taxon>Polyneoptera</taxon>
        <taxon>Phasmatodea</taxon>
        <taxon>Verophasmatodea</taxon>
        <taxon>Anareolatae</taxon>
        <taxon>Phasmatidae</taxon>
        <taxon>Eurycanthinae</taxon>
        <taxon>Dryococelus</taxon>
    </lineage>
</organism>
<dbReference type="Proteomes" id="UP001159363">
    <property type="component" value="Chromosome 10"/>
</dbReference>
<evidence type="ECO:0000313" key="2">
    <source>
        <dbReference type="Proteomes" id="UP001159363"/>
    </source>
</evidence>
<reference evidence="1 2" key="1">
    <citation type="submission" date="2023-02" db="EMBL/GenBank/DDBJ databases">
        <title>LHISI_Scaffold_Assembly.</title>
        <authorList>
            <person name="Stuart O.P."/>
            <person name="Cleave R."/>
            <person name="Magrath M.J.L."/>
            <person name="Mikheyev A.S."/>
        </authorList>
    </citation>
    <scope>NUCLEOTIDE SEQUENCE [LARGE SCALE GENOMIC DNA]</scope>
    <source>
        <strain evidence="1">Daus_M_001</strain>
        <tissue evidence="1">Leg muscle</tissue>
    </source>
</reference>
<evidence type="ECO:0000313" key="1">
    <source>
        <dbReference type="EMBL" id="KAJ8873372.1"/>
    </source>
</evidence>
<protein>
    <submittedName>
        <fullName evidence="1">Uncharacterized protein</fullName>
    </submittedName>
</protein>
<dbReference type="EMBL" id="JARBHB010000011">
    <property type="protein sequence ID" value="KAJ8873372.1"/>
    <property type="molecule type" value="Genomic_DNA"/>
</dbReference>
<accession>A0ABQ9GMV9</accession>
<sequence>MGATVAERLVCSPSTKVIRVQSTARSPRIFAFGNRAGRSRWSAAFLGDLPFPLPFLSGAAPYSPQSPSAALKTSTLKAPLRVQPLLFLHFPALGKPATHKAEKNCTNRRKPRFFRFPGHFIPTYSVFTSITPNGSRDLAVKSHPDLFTHGPIPAFATSDFGKLQRAEIRMSGPGIEPGSLPVCELPLRHLARVSTRTSAKKYHETGK</sequence>